<reference evidence="3 4" key="1">
    <citation type="submission" date="2020-04" db="EMBL/GenBank/DDBJ databases">
        <authorList>
            <person name="De Canck E."/>
        </authorList>
    </citation>
    <scope>NUCLEOTIDE SEQUENCE [LARGE SCALE GENOMIC DNA]</scope>
    <source>
        <strain evidence="3 4">LMG 29542</strain>
    </source>
</reference>
<feature type="domain" description="Thioesterase" evidence="2">
    <location>
        <begin position="24"/>
        <end position="258"/>
    </location>
</feature>
<dbReference type="AlphaFoldDB" id="A0A6J5F266"/>
<name>A0A6J5F266_9BURK</name>
<evidence type="ECO:0000313" key="4">
    <source>
        <dbReference type="Proteomes" id="UP000494363"/>
    </source>
</evidence>
<dbReference type="EC" id="1.1.-.-" evidence="3"/>
<dbReference type="Pfam" id="PF00975">
    <property type="entry name" value="Thioesterase"/>
    <property type="match status" value="1"/>
</dbReference>
<dbReference type="PANTHER" id="PTHR11487:SF0">
    <property type="entry name" value="S-ACYL FATTY ACID SYNTHASE THIOESTERASE, MEDIUM CHAIN"/>
    <property type="match status" value="1"/>
</dbReference>
<dbReference type="InterPro" id="IPR029058">
    <property type="entry name" value="AB_hydrolase_fold"/>
</dbReference>
<dbReference type="GO" id="GO:0016491">
    <property type="term" value="F:oxidoreductase activity"/>
    <property type="evidence" value="ECO:0007669"/>
    <property type="project" value="UniProtKB-KW"/>
</dbReference>
<accession>A0A6J5F266</accession>
<sequence>MAGSALAQSSAQVPVRVLDDEPVTLICLAHAGGSALLYRQWLPHLASAIQLHPLDLPGRGTRITTPALTQWPALIDTLADQCLSELDGRMPFALFGHSLGALVGFELLCALEARDGRKPLWFGASACIAPELRKLDEHWIDCGVDEMAARLRELGGTPEELLEDTDFMDFMWPVLRADFHLSGTYPHFLRSRRELHASWRLGCPVDVFVGNRDAATADASAVAGWSAHTDATCTVRRFDAGHFFVNTHAPAVIETMTHALGVVHSCRAELDLTGYRPCTQ</sequence>
<evidence type="ECO:0000313" key="3">
    <source>
        <dbReference type="EMBL" id="CAB3771791.1"/>
    </source>
</evidence>
<protein>
    <submittedName>
        <fullName evidence="3">Linear gramicidin dehydrogenase LgrE</fullName>
        <ecNumber evidence="3">1.1.-.-</ecNumber>
    </submittedName>
</protein>
<organism evidence="3 4">
    <name type="scientific">Paraburkholderia humisilvae</name>
    <dbReference type="NCBI Taxonomy" id="627669"/>
    <lineage>
        <taxon>Bacteria</taxon>
        <taxon>Pseudomonadati</taxon>
        <taxon>Pseudomonadota</taxon>
        <taxon>Betaproteobacteria</taxon>
        <taxon>Burkholderiales</taxon>
        <taxon>Burkholderiaceae</taxon>
        <taxon>Paraburkholderia</taxon>
    </lineage>
</organism>
<dbReference type="GO" id="GO:0008610">
    <property type="term" value="P:lipid biosynthetic process"/>
    <property type="evidence" value="ECO:0007669"/>
    <property type="project" value="TreeGrafter"/>
</dbReference>
<dbReference type="RefSeq" id="WP_175232109.1">
    <property type="nucleotide sequence ID" value="NZ_CADIKH010000054.1"/>
</dbReference>
<keyword evidence="4" id="KW-1185">Reference proteome</keyword>
<evidence type="ECO:0000256" key="1">
    <source>
        <dbReference type="ARBA" id="ARBA00007169"/>
    </source>
</evidence>
<gene>
    <name evidence="3" type="primary">lgrE</name>
    <name evidence="3" type="ORF">LMG29542_06713</name>
</gene>
<evidence type="ECO:0000259" key="2">
    <source>
        <dbReference type="Pfam" id="PF00975"/>
    </source>
</evidence>
<dbReference type="Proteomes" id="UP000494363">
    <property type="component" value="Unassembled WGS sequence"/>
</dbReference>
<dbReference type="InterPro" id="IPR012223">
    <property type="entry name" value="TEII"/>
</dbReference>
<dbReference type="Gene3D" id="3.40.50.1820">
    <property type="entry name" value="alpha/beta hydrolase"/>
    <property type="match status" value="1"/>
</dbReference>
<dbReference type="SUPFAM" id="SSF53474">
    <property type="entry name" value="alpha/beta-Hydrolases"/>
    <property type="match status" value="1"/>
</dbReference>
<dbReference type="InterPro" id="IPR001031">
    <property type="entry name" value="Thioesterase"/>
</dbReference>
<keyword evidence="3" id="KW-0560">Oxidoreductase</keyword>
<proteinExistence type="inferred from homology"/>
<dbReference type="EMBL" id="CADIKH010000054">
    <property type="protein sequence ID" value="CAB3771791.1"/>
    <property type="molecule type" value="Genomic_DNA"/>
</dbReference>
<comment type="similarity">
    <text evidence="1">Belongs to the thioesterase family.</text>
</comment>
<dbReference type="PANTHER" id="PTHR11487">
    <property type="entry name" value="THIOESTERASE"/>
    <property type="match status" value="1"/>
</dbReference>